<keyword evidence="15" id="KW-1185">Reference proteome</keyword>
<dbReference type="GO" id="GO:0004888">
    <property type="term" value="F:transmembrane signaling receptor activity"/>
    <property type="evidence" value="ECO:0007669"/>
    <property type="project" value="InterPro"/>
</dbReference>
<dbReference type="InterPro" id="IPR006028">
    <property type="entry name" value="GABAA/Glycine_rcpt"/>
</dbReference>
<keyword evidence="3 11" id="KW-0813">Transport</keyword>
<evidence type="ECO:0000313" key="14">
    <source>
        <dbReference type="EMBL" id="CAI5455683.1"/>
    </source>
</evidence>
<comment type="subcellular location">
    <subcellularLocation>
        <location evidence="2">Cell membrane</location>
    </subcellularLocation>
    <subcellularLocation>
        <location evidence="1">Membrane</location>
        <topology evidence="1">Multi-pass membrane protein</topology>
    </subcellularLocation>
</comment>
<keyword evidence="10 11" id="KW-0407">Ion channel</keyword>
<evidence type="ECO:0000256" key="11">
    <source>
        <dbReference type="RuleBase" id="RU000687"/>
    </source>
</evidence>
<evidence type="ECO:0000256" key="5">
    <source>
        <dbReference type="ARBA" id="ARBA00022692"/>
    </source>
</evidence>
<reference evidence="14" key="1">
    <citation type="submission" date="2022-11" db="EMBL/GenBank/DDBJ databases">
        <authorList>
            <person name="Kikuchi T."/>
        </authorList>
    </citation>
    <scope>NUCLEOTIDE SEQUENCE</scope>
    <source>
        <strain evidence="14">PS1010</strain>
    </source>
</reference>
<dbReference type="OrthoDB" id="8890589at2759"/>
<keyword evidence="5 11" id="KW-0812">Transmembrane</keyword>
<keyword evidence="9 11" id="KW-0472">Membrane</keyword>
<evidence type="ECO:0008006" key="16">
    <source>
        <dbReference type="Google" id="ProtNLM"/>
    </source>
</evidence>
<keyword evidence="4" id="KW-1003">Cell membrane</keyword>
<dbReference type="InterPro" id="IPR006029">
    <property type="entry name" value="Neurotrans-gated_channel_TM"/>
</dbReference>
<evidence type="ECO:0000259" key="13">
    <source>
        <dbReference type="Pfam" id="PF02932"/>
    </source>
</evidence>
<dbReference type="GO" id="GO:0005886">
    <property type="term" value="C:plasma membrane"/>
    <property type="evidence" value="ECO:0007669"/>
    <property type="project" value="UniProtKB-SubCell"/>
</dbReference>
<feature type="signal peptide" evidence="11">
    <location>
        <begin position="1"/>
        <end position="17"/>
    </location>
</feature>
<dbReference type="PRINTS" id="PR00253">
    <property type="entry name" value="GABAARECEPTR"/>
</dbReference>
<feature type="domain" description="Neurotransmitter-gated ion-channel transmembrane" evidence="13">
    <location>
        <begin position="241"/>
        <end position="517"/>
    </location>
</feature>
<dbReference type="SUPFAM" id="SSF63712">
    <property type="entry name" value="Nicotinic receptor ligand binding domain-like"/>
    <property type="match status" value="1"/>
</dbReference>
<dbReference type="NCBIfam" id="TIGR00860">
    <property type="entry name" value="LIC"/>
    <property type="match status" value="1"/>
</dbReference>
<evidence type="ECO:0000256" key="10">
    <source>
        <dbReference type="ARBA" id="ARBA00023303"/>
    </source>
</evidence>
<dbReference type="InterPro" id="IPR018000">
    <property type="entry name" value="Neurotransmitter_ion_chnl_CS"/>
</dbReference>
<evidence type="ECO:0000256" key="3">
    <source>
        <dbReference type="ARBA" id="ARBA00022448"/>
    </source>
</evidence>
<evidence type="ECO:0000256" key="9">
    <source>
        <dbReference type="ARBA" id="ARBA00023136"/>
    </source>
</evidence>
<keyword evidence="7 11" id="KW-1133">Transmembrane helix</keyword>
<evidence type="ECO:0000256" key="8">
    <source>
        <dbReference type="ARBA" id="ARBA00023065"/>
    </source>
</evidence>
<feature type="transmembrane region" description="Helical" evidence="11">
    <location>
        <begin position="266"/>
        <end position="287"/>
    </location>
</feature>
<dbReference type="GO" id="GO:0005230">
    <property type="term" value="F:extracellular ligand-gated monoatomic ion channel activity"/>
    <property type="evidence" value="ECO:0007669"/>
    <property type="project" value="InterPro"/>
</dbReference>
<dbReference type="Pfam" id="PF02932">
    <property type="entry name" value="Neur_chan_memb"/>
    <property type="match status" value="1"/>
</dbReference>
<dbReference type="AlphaFoldDB" id="A0A9P1NC81"/>
<feature type="transmembrane region" description="Helical" evidence="11">
    <location>
        <begin position="503"/>
        <end position="522"/>
    </location>
</feature>
<dbReference type="Gene3D" id="1.20.58.390">
    <property type="entry name" value="Neurotransmitter-gated ion-channel transmembrane domain"/>
    <property type="match status" value="2"/>
</dbReference>
<evidence type="ECO:0000256" key="2">
    <source>
        <dbReference type="ARBA" id="ARBA00004236"/>
    </source>
</evidence>
<evidence type="ECO:0000256" key="6">
    <source>
        <dbReference type="ARBA" id="ARBA00022729"/>
    </source>
</evidence>
<dbReference type="Gene3D" id="2.70.170.10">
    <property type="entry name" value="Neurotransmitter-gated ion-channel ligand-binding domain"/>
    <property type="match status" value="1"/>
</dbReference>
<proteinExistence type="inferred from homology"/>
<dbReference type="FunFam" id="2.70.170.10:FF:000051">
    <property type="entry name" value="Ligand-Gated ion Channel"/>
    <property type="match status" value="1"/>
</dbReference>
<dbReference type="InterPro" id="IPR036734">
    <property type="entry name" value="Neur_chan_lig-bd_sf"/>
</dbReference>
<organism evidence="14 15">
    <name type="scientific">Caenorhabditis angaria</name>
    <dbReference type="NCBI Taxonomy" id="860376"/>
    <lineage>
        <taxon>Eukaryota</taxon>
        <taxon>Metazoa</taxon>
        <taxon>Ecdysozoa</taxon>
        <taxon>Nematoda</taxon>
        <taxon>Chromadorea</taxon>
        <taxon>Rhabditida</taxon>
        <taxon>Rhabditina</taxon>
        <taxon>Rhabditomorpha</taxon>
        <taxon>Rhabditoidea</taxon>
        <taxon>Rhabditidae</taxon>
        <taxon>Peloderinae</taxon>
        <taxon>Caenorhabditis</taxon>
    </lineage>
</organism>
<dbReference type="PROSITE" id="PS00236">
    <property type="entry name" value="NEUROTR_ION_CHANNEL"/>
    <property type="match status" value="1"/>
</dbReference>
<dbReference type="PRINTS" id="PR00252">
    <property type="entry name" value="NRIONCHANNEL"/>
</dbReference>
<dbReference type="InterPro" id="IPR006202">
    <property type="entry name" value="Neur_chan_lig-bd"/>
</dbReference>
<comment type="similarity">
    <text evidence="11">Belongs to the ligand-gated ion channel (TC 1.A.9) family.</text>
</comment>
<dbReference type="EMBL" id="CANHGI010000006">
    <property type="protein sequence ID" value="CAI5455683.1"/>
    <property type="molecule type" value="Genomic_DNA"/>
</dbReference>
<evidence type="ECO:0000313" key="15">
    <source>
        <dbReference type="Proteomes" id="UP001152747"/>
    </source>
</evidence>
<dbReference type="InterPro" id="IPR038050">
    <property type="entry name" value="Neuro_actylchol_rec"/>
</dbReference>
<feature type="domain" description="Neurotransmitter-gated ion-channel ligand-binding" evidence="12">
    <location>
        <begin position="32"/>
        <end position="197"/>
    </location>
</feature>
<evidence type="ECO:0000256" key="4">
    <source>
        <dbReference type="ARBA" id="ARBA00022475"/>
    </source>
</evidence>
<dbReference type="CDD" id="cd18987">
    <property type="entry name" value="LGIC_ECD_anion"/>
    <property type="match status" value="1"/>
</dbReference>
<evidence type="ECO:0000256" key="1">
    <source>
        <dbReference type="ARBA" id="ARBA00004141"/>
    </source>
</evidence>
<keyword evidence="6 11" id="KW-0732">Signal</keyword>
<evidence type="ECO:0000256" key="7">
    <source>
        <dbReference type="ARBA" id="ARBA00022989"/>
    </source>
</evidence>
<dbReference type="InterPro" id="IPR036719">
    <property type="entry name" value="Neuro-gated_channel_TM_sf"/>
</dbReference>
<feature type="transmembrane region" description="Helical" evidence="11">
    <location>
        <begin position="299"/>
        <end position="320"/>
    </location>
</feature>
<dbReference type="PANTHER" id="PTHR18945">
    <property type="entry name" value="NEUROTRANSMITTER GATED ION CHANNEL"/>
    <property type="match status" value="1"/>
</dbReference>
<feature type="transmembrane region" description="Helical" evidence="11">
    <location>
        <begin position="240"/>
        <end position="257"/>
    </location>
</feature>
<keyword evidence="8 11" id="KW-0406">Ion transport</keyword>
<dbReference type="Proteomes" id="UP001152747">
    <property type="component" value="Unassembled WGS sequence"/>
</dbReference>
<protein>
    <recommendedName>
        <fullName evidence="16">Ligand-Gated ion Channel</fullName>
    </recommendedName>
</protein>
<name>A0A9P1NC81_9PELO</name>
<sequence length="532" mass="61509">MLAATILIFLLFYSTNCMNQPNISYILSQINHMPPRNLSEGPLEVKLGMYLESLGNFRSTEMSFDVDLYVYMSWRDERLRHNEQDYILINDEHIRKQIWLPDLYFANARQAHFQEVTVPNFNLFVARDGTVAYSLRCTLTVACSLNLRFYPMDQQVCSIRVLSYAYIAKQVNVTWFDTNPIRYNEEIGLPEFHIEHVSKGYCDGFYQYALTANSHKSDNFSCLTGNMFLSRSIGYNLVQSYIPTGLIVMISWVSFWIDRRAVPARVTLSFTTLVSLTTLGNGLRFGLPQVSYAKAIDLWYGACMFFVFLALLEFATINSYMRKSEKFDSMAKKMQSVVLTGRTKEYLVRSIKESWRIAGGAAGNVIDTTNVEKADDWCTYSTENGRLKSKSPRSYGKPDTVQDILSERIKFIDHDFDYDAKDEDGMAMSIYDNVSCRKDEMDTSSEETRFGARAHANGIHKKYIDKSLNNQSSQNDGLIAATYFQISANHSRQALNIDKTCRYLFPLTFLAWNLFYWWYYLVYTKQPIDKRL</sequence>
<dbReference type="CDD" id="cd19049">
    <property type="entry name" value="LGIC_TM_anion"/>
    <property type="match status" value="1"/>
</dbReference>
<accession>A0A9P1NC81</accession>
<dbReference type="SUPFAM" id="SSF90112">
    <property type="entry name" value="Neurotransmitter-gated ion-channel transmembrane pore"/>
    <property type="match status" value="1"/>
</dbReference>
<dbReference type="InterPro" id="IPR006201">
    <property type="entry name" value="Neur_channel"/>
</dbReference>
<evidence type="ECO:0000259" key="12">
    <source>
        <dbReference type="Pfam" id="PF02931"/>
    </source>
</evidence>
<feature type="chain" id="PRO_5040540477" description="Ligand-Gated ion Channel" evidence="11">
    <location>
        <begin position="18"/>
        <end position="532"/>
    </location>
</feature>
<dbReference type="Pfam" id="PF02931">
    <property type="entry name" value="Neur_chan_LBD"/>
    <property type="match status" value="1"/>
</dbReference>
<gene>
    <name evidence="14" type="ORF">CAMP_LOCUS18320</name>
</gene>
<comment type="caution">
    <text evidence="14">The sequence shown here is derived from an EMBL/GenBank/DDBJ whole genome shotgun (WGS) entry which is preliminary data.</text>
</comment>